<dbReference type="Pfam" id="PF01871">
    <property type="entry name" value="AMMECR1"/>
    <property type="match status" value="1"/>
</dbReference>
<dbReference type="InterPro" id="IPR027485">
    <property type="entry name" value="AMMECR1_N"/>
</dbReference>
<dbReference type="GO" id="GO:0016702">
    <property type="term" value="F:oxidoreductase activity, acting on single donors with incorporation of molecular oxygen, incorporation of two atoms of oxygen"/>
    <property type="evidence" value="ECO:0007669"/>
    <property type="project" value="UniProtKB-ARBA"/>
</dbReference>
<evidence type="ECO:0000313" key="2">
    <source>
        <dbReference type="EMBL" id="SFI39814.1"/>
    </source>
</evidence>
<gene>
    <name evidence="2" type="ORF">SAMN04487775_101115</name>
</gene>
<dbReference type="SUPFAM" id="SSF53213">
    <property type="entry name" value="LigB-like"/>
    <property type="match status" value="1"/>
</dbReference>
<dbReference type="PROSITE" id="PS51112">
    <property type="entry name" value="AMMECR1"/>
    <property type="match status" value="1"/>
</dbReference>
<evidence type="ECO:0000259" key="1">
    <source>
        <dbReference type="PROSITE" id="PS51112"/>
    </source>
</evidence>
<dbReference type="GO" id="GO:0008198">
    <property type="term" value="F:ferrous iron binding"/>
    <property type="evidence" value="ECO:0007669"/>
    <property type="project" value="InterPro"/>
</dbReference>
<dbReference type="Gene3D" id="3.30.700.20">
    <property type="entry name" value="Hypothetical protein ph0010, domain 1"/>
    <property type="match status" value="1"/>
</dbReference>
<organism evidence="2 3">
    <name type="scientific">Treponema bryantii</name>
    <dbReference type="NCBI Taxonomy" id="163"/>
    <lineage>
        <taxon>Bacteria</taxon>
        <taxon>Pseudomonadati</taxon>
        <taxon>Spirochaetota</taxon>
        <taxon>Spirochaetia</taxon>
        <taxon>Spirochaetales</taxon>
        <taxon>Treponemataceae</taxon>
        <taxon>Treponema</taxon>
    </lineage>
</organism>
<keyword evidence="3" id="KW-1185">Reference proteome</keyword>
<feature type="domain" description="AMMECR1" evidence="1">
    <location>
        <begin position="291"/>
        <end position="461"/>
    </location>
</feature>
<evidence type="ECO:0000313" key="3">
    <source>
        <dbReference type="Proteomes" id="UP000182737"/>
    </source>
</evidence>
<protein>
    <submittedName>
        <fullName evidence="2">Uncharacterized protein, PH0010 family/AmmeMemoRadiSam system protein A/AmmeMemoRadiSam system protein B</fullName>
    </submittedName>
</protein>
<dbReference type="Proteomes" id="UP000182737">
    <property type="component" value="Unassembled WGS sequence"/>
</dbReference>
<dbReference type="NCBIfam" id="TIGR04335">
    <property type="entry name" value="AmmeMemoSam_A"/>
    <property type="match status" value="1"/>
</dbReference>
<dbReference type="AlphaFoldDB" id="A0A1I3HVR7"/>
<dbReference type="EMBL" id="FORI01000001">
    <property type="protein sequence ID" value="SFI39814.1"/>
    <property type="molecule type" value="Genomic_DNA"/>
</dbReference>
<dbReference type="SUPFAM" id="SSF143447">
    <property type="entry name" value="AMMECR1-like"/>
    <property type="match status" value="1"/>
</dbReference>
<dbReference type="RefSeq" id="WP_074929694.1">
    <property type="nucleotide sequence ID" value="NZ_FORI01000001.1"/>
</dbReference>
<dbReference type="CDD" id="cd07951">
    <property type="entry name" value="ED_3B_N_AMMECR1"/>
    <property type="match status" value="1"/>
</dbReference>
<dbReference type="PANTHER" id="PTHR13016:SF0">
    <property type="entry name" value="AMME SYNDROME CANDIDATE GENE 1 PROTEIN"/>
    <property type="match status" value="1"/>
</dbReference>
<dbReference type="OrthoDB" id="159752at2"/>
<dbReference type="Gene3D" id="3.40.830.10">
    <property type="entry name" value="LigB-like"/>
    <property type="match status" value="1"/>
</dbReference>
<dbReference type="InterPro" id="IPR002733">
    <property type="entry name" value="AMMECR1_domain"/>
</dbReference>
<dbReference type="InterPro" id="IPR027623">
    <property type="entry name" value="AmmeMemoSam_A"/>
</dbReference>
<dbReference type="PANTHER" id="PTHR13016">
    <property type="entry name" value="AMMECR1 HOMOLOG"/>
    <property type="match status" value="1"/>
</dbReference>
<reference evidence="3" key="1">
    <citation type="submission" date="2016-10" db="EMBL/GenBank/DDBJ databases">
        <authorList>
            <person name="Varghese N."/>
            <person name="Submissions S."/>
        </authorList>
    </citation>
    <scope>NUCLEOTIDE SEQUENCE [LARGE SCALE GENOMIC DNA]</scope>
    <source>
        <strain evidence="3">XBD1002</strain>
    </source>
</reference>
<sequence>MSIVAAFMVPHPPMIVPEVGRGSENQVEKTIKAYEKVADEIAALKPETIIISSPHSVMYSDYFHISPGAGATGSFADFGAPQVRFDVDYDEELVKKICTLAETSHFPAGTLGEKRPELDHGTMVPLWFITKKYKDFKLVRMGLSGYDLLKHYEYGMMIKNAVESLGRRIVYVASGDLSHKLQDYGPYGFAEEGPVYDKRIMDVCSGGRFGELFDFDENFCEKAAECGHKSFVIMAGTLDGKAVEATQYSHEDVTGVGYGICSFIPKGDDDGRHFLDARLKLVENELIEKSKKSDAYVKLARASAEYYVKNGEVLPLPEDVAPELLNVRAGAFVSIHKFGALRGCIGTIASTQKNLALEIIENAVSAVSKDPRFQPVTEDELKYLDINVDVLGEAEKISSPAELDVKKYGVIVQSGYKRGLLLPDLDGVDTVEQQISIARRKGGIAPDEKVDLFRFEVVRHY</sequence>
<accession>A0A1I3HVR7</accession>
<dbReference type="InterPro" id="IPR036071">
    <property type="entry name" value="AMMECR1_dom_sf"/>
</dbReference>
<dbReference type="InterPro" id="IPR023473">
    <property type="entry name" value="AMMECR1"/>
</dbReference>
<dbReference type="InterPro" id="IPR004183">
    <property type="entry name" value="Xdiol_dOase_suB"/>
</dbReference>
<proteinExistence type="predicted"/>
<name>A0A1I3HVR7_9SPIR</name>
<dbReference type="Pfam" id="PF02900">
    <property type="entry name" value="LigB"/>
    <property type="match status" value="1"/>
</dbReference>